<dbReference type="HOGENOM" id="CLU_799644_0_0_1"/>
<dbReference type="Proteomes" id="UP000001312">
    <property type="component" value="Unassembled WGS sequence"/>
</dbReference>
<dbReference type="AlphaFoldDB" id="A7EPN7"/>
<feature type="compositionally biased region" description="Polar residues" evidence="1">
    <location>
        <begin position="177"/>
        <end position="192"/>
    </location>
</feature>
<evidence type="ECO:0000313" key="2">
    <source>
        <dbReference type="EMBL" id="EDO04803.1"/>
    </source>
</evidence>
<dbReference type="EMBL" id="CH476629">
    <property type="protein sequence ID" value="EDO04803.1"/>
    <property type="molecule type" value="Genomic_DNA"/>
</dbReference>
<feature type="compositionally biased region" description="Low complexity" evidence="1">
    <location>
        <begin position="193"/>
        <end position="202"/>
    </location>
</feature>
<protein>
    <submittedName>
        <fullName evidence="2">Uncharacterized protein</fullName>
    </submittedName>
</protein>
<sequence>MVVWVDWGGEGEGVIGSRERRRGQAAEIYKHQTYVLLIQSRSAAQYYYLVKRLTQSDALHVSIEEVINGEVKQEIHSTAPPLQSENTISNAKHHNLYDALDTLKNIPGFTPTSAGHMMIKQENNYLSSQSQNPQPTPTTYNASQSSPHTKLDAVQFNENDFSDDDNIDLDTNYDLPMSQSSFTNSQPRAQSHPSKLPPSSLKTHTPGNLKVQIKSERRMLDSPFDSSLPDFSTSQATPQPLTSASSSSTNIKTGRPSKSSANSPYLSYYQMEQMYYTSGQDPQTDQEKLARRQWLAKLGIDISPFNFVYVGPLQRDKFEVHWALKSPEIRRDIEKKAIRLKQPYSKA</sequence>
<feature type="compositionally biased region" description="Polar residues" evidence="1">
    <location>
        <begin position="233"/>
        <end position="263"/>
    </location>
</feature>
<gene>
    <name evidence="2" type="ORF">SS1G_07286</name>
</gene>
<feature type="region of interest" description="Disordered" evidence="1">
    <location>
        <begin position="126"/>
        <end position="147"/>
    </location>
</feature>
<evidence type="ECO:0000313" key="3">
    <source>
        <dbReference type="Proteomes" id="UP000001312"/>
    </source>
</evidence>
<evidence type="ECO:0000256" key="1">
    <source>
        <dbReference type="SAM" id="MobiDB-lite"/>
    </source>
</evidence>
<dbReference type="KEGG" id="ssl:SS1G_07286"/>
<feature type="region of interest" description="Disordered" evidence="1">
    <location>
        <begin position="221"/>
        <end position="263"/>
    </location>
</feature>
<accession>A7EPN7</accession>
<reference evidence="3" key="1">
    <citation type="journal article" date="2011" name="PLoS Genet.">
        <title>Genomic analysis of the necrotrophic fungal pathogens Sclerotinia sclerotiorum and Botrytis cinerea.</title>
        <authorList>
            <person name="Amselem J."/>
            <person name="Cuomo C.A."/>
            <person name="van Kan J.A."/>
            <person name="Viaud M."/>
            <person name="Benito E.P."/>
            <person name="Couloux A."/>
            <person name="Coutinho P.M."/>
            <person name="de Vries R.P."/>
            <person name="Dyer P.S."/>
            <person name="Fillinger S."/>
            <person name="Fournier E."/>
            <person name="Gout L."/>
            <person name="Hahn M."/>
            <person name="Kohn L."/>
            <person name="Lapalu N."/>
            <person name="Plummer K.M."/>
            <person name="Pradier J.M."/>
            <person name="Quevillon E."/>
            <person name="Sharon A."/>
            <person name="Simon A."/>
            <person name="ten Have A."/>
            <person name="Tudzynski B."/>
            <person name="Tudzynski P."/>
            <person name="Wincker P."/>
            <person name="Andrew M."/>
            <person name="Anthouard V."/>
            <person name="Beever R.E."/>
            <person name="Beffa R."/>
            <person name="Benoit I."/>
            <person name="Bouzid O."/>
            <person name="Brault B."/>
            <person name="Chen Z."/>
            <person name="Choquer M."/>
            <person name="Collemare J."/>
            <person name="Cotton P."/>
            <person name="Danchin E.G."/>
            <person name="Da Silva C."/>
            <person name="Gautier A."/>
            <person name="Giraud C."/>
            <person name="Giraud T."/>
            <person name="Gonzalez C."/>
            <person name="Grossetete S."/>
            <person name="Guldener U."/>
            <person name="Henrissat B."/>
            <person name="Howlett B.J."/>
            <person name="Kodira C."/>
            <person name="Kretschmer M."/>
            <person name="Lappartient A."/>
            <person name="Leroch M."/>
            <person name="Levis C."/>
            <person name="Mauceli E."/>
            <person name="Neuveglise C."/>
            <person name="Oeser B."/>
            <person name="Pearson M."/>
            <person name="Poulain J."/>
            <person name="Poussereau N."/>
            <person name="Quesneville H."/>
            <person name="Rascle C."/>
            <person name="Schumacher J."/>
            <person name="Segurens B."/>
            <person name="Sexton A."/>
            <person name="Silva E."/>
            <person name="Sirven C."/>
            <person name="Soanes D.M."/>
            <person name="Talbot N.J."/>
            <person name="Templeton M."/>
            <person name="Yandava C."/>
            <person name="Yarden O."/>
            <person name="Zeng Q."/>
            <person name="Rollins J.A."/>
            <person name="Lebrun M.H."/>
            <person name="Dickman M."/>
        </authorList>
    </citation>
    <scope>NUCLEOTIDE SEQUENCE [LARGE SCALE GENOMIC DNA]</scope>
    <source>
        <strain evidence="3">ATCC 18683 / 1980 / Ss-1</strain>
    </source>
</reference>
<name>A7EPN7_SCLS1</name>
<keyword evidence="3" id="KW-1185">Reference proteome</keyword>
<dbReference type="InParanoid" id="A7EPN7"/>
<dbReference type="GeneID" id="5488059"/>
<feature type="region of interest" description="Disordered" evidence="1">
    <location>
        <begin position="159"/>
        <end position="207"/>
    </location>
</feature>
<dbReference type="RefSeq" id="XP_001591840.1">
    <property type="nucleotide sequence ID" value="XM_001591790.1"/>
</dbReference>
<proteinExistence type="predicted"/>
<organism evidence="2 3">
    <name type="scientific">Sclerotinia sclerotiorum (strain ATCC 18683 / 1980 / Ss-1)</name>
    <name type="common">White mold</name>
    <name type="synonym">Whetzelinia sclerotiorum</name>
    <dbReference type="NCBI Taxonomy" id="665079"/>
    <lineage>
        <taxon>Eukaryota</taxon>
        <taxon>Fungi</taxon>
        <taxon>Dikarya</taxon>
        <taxon>Ascomycota</taxon>
        <taxon>Pezizomycotina</taxon>
        <taxon>Leotiomycetes</taxon>
        <taxon>Helotiales</taxon>
        <taxon>Sclerotiniaceae</taxon>
        <taxon>Sclerotinia</taxon>
    </lineage>
</organism>
<feature type="compositionally biased region" description="Low complexity" evidence="1">
    <location>
        <begin position="221"/>
        <end position="232"/>
    </location>
</feature>